<reference evidence="1 2" key="1">
    <citation type="submission" date="2020-07" db="EMBL/GenBank/DDBJ databases">
        <title>Facklamia lactis sp. nov., isolated from raw milk.</title>
        <authorList>
            <person name="Doll E.V."/>
            <person name="Huptas C."/>
            <person name="Staib L."/>
            <person name="Wenning M."/>
            <person name="Scherer S."/>
        </authorList>
    </citation>
    <scope>NUCLEOTIDE SEQUENCE [LARGE SCALE GENOMIC DNA]</scope>
    <source>
        <strain evidence="1 2">DSM 104272</strain>
    </source>
</reference>
<comment type="caution">
    <text evidence="1">The sequence shown here is derived from an EMBL/GenBank/DDBJ whole genome shotgun (WGS) entry which is preliminary data.</text>
</comment>
<evidence type="ECO:0000313" key="1">
    <source>
        <dbReference type="EMBL" id="MBG9977292.1"/>
    </source>
</evidence>
<organism evidence="1 2">
    <name type="scientific">Ruoffia tabacinasalis</name>
    <dbReference type="NCBI Taxonomy" id="87458"/>
    <lineage>
        <taxon>Bacteria</taxon>
        <taxon>Bacillati</taxon>
        <taxon>Bacillota</taxon>
        <taxon>Bacilli</taxon>
        <taxon>Lactobacillales</taxon>
        <taxon>Aerococcaceae</taxon>
        <taxon>Ruoffia</taxon>
    </lineage>
</organism>
<dbReference type="RefSeq" id="WP_197103194.1">
    <property type="nucleotide sequence ID" value="NZ_JACCEL010000001.1"/>
</dbReference>
<keyword evidence="2" id="KW-1185">Reference proteome</keyword>
<evidence type="ECO:0000313" key="2">
    <source>
        <dbReference type="Proteomes" id="UP000823401"/>
    </source>
</evidence>
<proteinExistence type="predicted"/>
<dbReference type="Proteomes" id="UP000823401">
    <property type="component" value="Unassembled WGS sequence"/>
</dbReference>
<gene>
    <name evidence="1" type="ORF">HYQ42_00720</name>
</gene>
<protein>
    <submittedName>
        <fullName evidence="1">Uncharacterized protein</fullName>
    </submittedName>
</protein>
<accession>A0ABS0LGZ7</accession>
<name>A0ABS0LGZ7_9LACT</name>
<dbReference type="EMBL" id="JACCEL010000001">
    <property type="protein sequence ID" value="MBG9977292.1"/>
    <property type="molecule type" value="Genomic_DNA"/>
</dbReference>
<sequence length="183" mass="19440">MKKIIKKSIVTATIATTILGVSLIPEINIITPNVVSAQENDILDIDAISQDLSNLYPQFNQEEIYQAVSQAARGEEMDLPTDGNEIQARAWQGVTTGQLAFAIDTAIAIATGGVISSVATKLSSSALRAVRYSIQAQLARFGAGTLGGIFIDAALYMASPGQYVADNIDAIDTVPNNGRINLW</sequence>